<proteinExistence type="predicted"/>
<sequence>MLKKGAAKGAPHQVKENRSPSIAQEITKSIT</sequence>
<protein>
    <submittedName>
        <fullName evidence="2">Uncharacterized protein</fullName>
    </submittedName>
</protein>
<name>A0A0A9ESA9_ARUDO</name>
<feature type="region of interest" description="Disordered" evidence="1">
    <location>
        <begin position="1"/>
        <end position="31"/>
    </location>
</feature>
<evidence type="ECO:0000313" key="2">
    <source>
        <dbReference type="EMBL" id="JAE01899.1"/>
    </source>
</evidence>
<dbReference type="EMBL" id="GBRH01195997">
    <property type="protein sequence ID" value="JAE01899.1"/>
    <property type="molecule type" value="Transcribed_RNA"/>
</dbReference>
<accession>A0A0A9ESA9</accession>
<reference evidence="2" key="1">
    <citation type="submission" date="2014-09" db="EMBL/GenBank/DDBJ databases">
        <authorList>
            <person name="Magalhaes I.L.F."/>
            <person name="Oliveira U."/>
            <person name="Santos F.R."/>
            <person name="Vidigal T.H.D.A."/>
            <person name="Brescovit A.D."/>
            <person name="Santos A.J."/>
        </authorList>
    </citation>
    <scope>NUCLEOTIDE SEQUENCE</scope>
    <source>
        <tissue evidence="2">Shoot tissue taken approximately 20 cm above the soil surface</tissue>
    </source>
</reference>
<dbReference type="AlphaFoldDB" id="A0A0A9ESA9"/>
<organism evidence="2">
    <name type="scientific">Arundo donax</name>
    <name type="common">Giant reed</name>
    <name type="synonym">Donax arundinaceus</name>
    <dbReference type="NCBI Taxonomy" id="35708"/>
    <lineage>
        <taxon>Eukaryota</taxon>
        <taxon>Viridiplantae</taxon>
        <taxon>Streptophyta</taxon>
        <taxon>Embryophyta</taxon>
        <taxon>Tracheophyta</taxon>
        <taxon>Spermatophyta</taxon>
        <taxon>Magnoliopsida</taxon>
        <taxon>Liliopsida</taxon>
        <taxon>Poales</taxon>
        <taxon>Poaceae</taxon>
        <taxon>PACMAD clade</taxon>
        <taxon>Arundinoideae</taxon>
        <taxon>Arundineae</taxon>
        <taxon>Arundo</taxon>
    </lineage>
</organism>
<reference evidence="2" key="2">
    <citation type="journal article" date="2015" name="Data Brief">
        <title>Shoot transcriptome of the giant reed, Arundo donax.</title>
        <authorList>
            <person name="Barrero R.A."/>
            <person name="Guerrero F.D."/>
            <person name="Moolhuijzen P."/>
            <person name="Goolsby J.A."/>
            <person name="Tidwell J."/>
            <person name="Bellgard S.E."/>
            <person name="Bellgard M.I."/>
        </authorList>
    </citation>
    <scope>NUCLEOTIDE SEQUENCE</scope>
    <source>
        <tissue evidence="2">Shoot tissue taken approximately 20 cm above the soil surface</tissue>
    </source>
</reference>
<feature type="compositionally biased region" description="Polar residues" evidence="1">
    <location>
        <begin position="19"/>
        <end position="31"/>
    </location>
</feature>
<evidence type="ECO:0000256" key="1">
    <source>
        <dbReference type="SAM" id="MobiDB-lite"/>
    </source>
</evidence>